<dbReference type="GO" id="GO:0005737">
    <property type="term" value="C:cytoplasm"/>
    <property type="evidence" value="ECO:0007669"/>
    <property type="project" value="TreeGrafter"/>
</dbReference>
<proteinExistence type="predicted"/>
<dbReference type="PANTHER" id="PTHR48079">
    <property type="entry name" value="PROTEIN YEEZ"/>
    <property type="match status" value="1"/>
</dbReference>
<sequence length="512" mass="57012">MSISNPTEPKTIVVAGASGFIGRALPDAFDGNYRLVGLSRQVLEEGKQNEALDARDYTWRRCDLFSRQQSAAALGGADLAVYLVHSMRPSSALTQGHFSDMDLICADNFARAARRHGVEHIVYISGQLPDPEALGNQPINQHLATRLEVEQTLASYGAAVTTLRAGIVLGPGGDLSELIFRLVERLPVMLLPKWAEQSVSPIARADLVALVRFVLEHPEYAGESWDVGGAETLTWAALLARAAEQMGRNRSFYRAPVMMPVLSTAWITMVTGLPGAMIRPMVESLRQGEVPRDFELQRAAGQTPISLDAAMRASLASRRKRTGSNAAANDVNETSLVPSDAPREVRSVQRLPMPAGKDARWIATTYAEWLPRFLRPFIDVRLREGRWLDFLIRPLPWPILSMELATDISKPDRQLYWIRGGMLAGDQRGERIDGRLEFREALGGKWALAAIHNFRPRLPWPIYMLTQAKMHLFVMNAFARYLGRLSSTQRVFVEGDTKLDEAPHTQNQTVRK</sequence>
<evidence type="ECO:0000259" key="2">
    <source>
        <dbReference type="Pfam" id="PF01370"/>
    </source>
</evidence>
<dbReference type="Pfam" id="PF01370">
    <property type="entry name" value="Epimerase"/>
    <property type="match status" value="1"/>
</dbReference>
<dbReference type="PANTHER" id="PTHR48079:SF6">
    <property type="entry name" value="NAD(P)-BINDING DOMAIN-CONTAINING PROTEIN-RELATED"/>
    <property type="match status" value="1"/>
</dbReference>
<dbReference type="EMBL" id="CP030032">
    <property type="protein sequence ID" value="AWV91246.1"/>
    <property type="molecule type" value="Genomic_DNA"/>
</dbReference>
<name>A0A2Z4FRG0_9DELT</name>
<dbReference type="RefSeq" id="WP_111337355.1">
    <property type="nucleotide sequence ID" value="NZ_CP030032.1"/>
</dbReference>
<feature type="compositionally biased region" description="Polar residues" evidence="1">
    <location>
        <begin position="323"/>
        <end position="337"/>
    </location>
</feature>
<dbReference type="Proteomes" id="UP000249799">
    <property type="component" value="Chromosome"/>
</dbReference>
<organism evidence="3 4">
    <name type="scientific">Bradymonas sediminis</name>
    <dbReference type="NCBI Taxonomy" id="1548548"/>
    <lineage>
        <taxon>Bacteria</taxon>
        <taxon>Deltaproteobacteria</taxon>
        <taxon>Bradymonadales</taxon>
        <taxon>Bradymonadaceae</taxon>
        <taxon>Bradymonas</taxon>
    </lineage>
</organism>
<feature type="region of interest" description="Disordered" evidence="1">
    <location>
        <begin position="318"/>
        <end position="344"/>
    </location>
</feature>
<dbReference type="OrthoDB" id="9774199at2"/>
<dbReference type="InterPro" id="IPR051783">
    <property type="entry name" value="NAD(P)-dependent_oxidoreduct"/>
</dbReference>
<evidence type="ECO:0000313" key="3">
    <source>
        <dbReference type="EMBL" id="AWV91246.1"/>
    </source>
</evidence>
<dbReference type="KEGG" id="bsed:DN745_18700"/>
<accession>A0A2Z4FRG0</accession>
<dbReference type="SUPFAM" id="SSF51735">
    <property type="entry name" value="NAD(P)-binding Rossmann-fold domains"/>
    <property type="match status" value="1"/>
</dbReference>
<reference evidence="3 4" key="1">
    <citation type="submission" date="2018-06" db="EMBL/GenBank/DDBJ databases">
        <title>Lujinxingia sediminis gen. nov. sp. nov., a new facultative anaerobic member of the class Deltaproteobacteria, and proposal of Lujinxingaceae fam. nov.</title>
        <authorList>
            <person name="Guo L.-Y."/>
            <person name="Li C.-M."/>
            <person name="Wang S."/>
            <person name="Du Z.-J."/>
        </authorList>
    </citation>
    <scope>NUCLEOTIDE SEQUENCE [LARGE SCALE GENOMIC DNA]</scope>
    <source>
        <strain evidence="3 4">FA350</strain>
    </source>
</reference>
<dbReference type="Gene3D" id="3.40.50.720">
    <property type="entry name" value="NAD(P)-binding Rossmann-like Domain"/>
    <property type="match status" value="1"/>
</dbReference>
<dbReference type="InterPro" id="IPR036291">
    <property type="entry name" value="NAD(P)-bd_dom_sf"/>
</dbReference>
<evidence type="ECO:0000313" key="4">
    <source>
        <dbReference type="Proteomes" id="UP000249799"/>
    </source>
</evidence>
<evidence type="ECO:0000256" key="1">
    <source>
        <dbReference type="SAM" id="MobiDB-lite"/>
    </source>
</evidence>
<protein>
    <recommendedName>
        <fullName evidence="2">NAD-dependent epimerase/dehydratase domain-containing protein</fullName>
    </recommendedName>
</protein>
<dbReference type="InterPro" id="IPR001509">
    <property type="entry name" value="Epimerase_deHydtase"/>
</dbReference>
<dbReference type="AlphaFoldDB" id="A0A2Z4FRG0"/>
<feature type="domain" description="NAD-dependent epimerase/dehydratase" evidence="2">
    <location>
        <begin position="12"/>
        <end position="228"/>
    </location>
</feature>
<gene>
    <name evidence="3" type="ORF">DN745_18700</name>
</gene>
<keyword evidence="4" id="KW-1185">Reference proteome</keyword>
<dbReference type="GO" id="GO:0004029">
    <property type="term" value="F:aldehyde dehydrogenase (NAD+) activity"/>
    <property type="evidence" value="ECO:0007669"/>
    <property type="project" value="TreeGrafter"/>
</dbReference>